<feature type="compositionally biased region" description="Pro residues" evidence="1">
    <location>
        <begin position="633"/>
        <end position="643"/>
    </location>
</feature>
<dbReference type="InterPro" id="IPR002656">
    <property type="entry name" value="Acyl_transf_3_dom"/>
</dbReference>
<keyword evidence="4" id="KW-1185">Reference proteome</keyword>
<evidence type="ECO:0000313" key="5">
    <source>
        <dbReference type="RefSeq" id="XP_052130650.1"/>
    </source>
</evidence>
<dbReference type="RefSeq" id="XP_052130650.1">
    <property type="nucleotide sequence ID" value="XM_052274690.1"/>
</dbReference>
<reference evidence="5" key="1">
    <citation type="submission" date="2025-08" db="UniProtKB">
        <authorList>
            <consortium name="RefSeq"/>
        </authorList>
    </citation>
    <scope>IDENTIFICATION</scope>
    <source>
        <tissue evidence="5">Whole organism</tissue>
    </source>
</reference>
<keyword evidence="2" id="KW-1133">Transmembrane helix</keyword>
<dbReference type="PANTHER" id="PTHR11161:SF0">
    <property type="entry name" value="O-ACYLTRANSFERASE LIKE PROTEIN"/>
    <property type="match status" value="1"/>
</dbReference>
<feature type="region of interest" description="Disordered" evidence="1">
    <location>
        <begin position="602"/>
        <end position="643"/>
    </location>
</feature>
<dbReference type="PANTHER" id="PTHR11161">
    <property type="entry name" value="O-ACYLTRANSFERASE"/>
    <property type="match status" value="1"/>
</dbReference>
<feature type="transmembrane region" description="Helical" evidence="2">
    <location>
        <begin position="209"/>
        <end position="230"/>
    </location>
</feature>
<dbReference type="GO" id="GO:0016747">
    <property type="term" value="F:acyltransferase activity, transferring groups other than amino-acyl groups"/>
    <property type="evidence" value="ECO:0007669"/>
    <property type="project" value="InterPro"/>
</dbReference>
<keyword evidence="2" id="KW-0472">Membrane</keyword>
<accession>A0A9C6XTP8</accession>
<dbReference type="Pfam" id="PF01757">
    <property type="entry name" value="Acyl_transf_3"/>
    <property type="match status" value="1"/>
</dbReference>
<evidence type="ECO:0000256" key="1">
    <source>
        <dbReference type="SAM" id="MobiDB-lite"/>
    </source>
</evidence>
<proteinExistence type="predicted"/>
<evidence type="ECO:0000256" key="2">
    <source>
        <dbReference type="SAM" id="Phobius"/>
    </source>
</evidence>
<feature type="transmembrane region" description="Helical" evidence="2">
    <location>
        <begin position="290"/>
        <end position="309"/>
    </location>
</feature>
<dbReference type="Proteomes" id="UP000504606">
    <property type="component" value="Unplaced"/>
</dbReference>
<feature type="transmembrane region" description="Helical" evidence="2">
    <location>
        <begin position="578"/>
        <end position="599"/>
    </location>
</feature>
<name>A0A9C6XTP8_FRAOC</name>
<feature type="transmembrane region" description="Helical" evidence="2">
    <location>
        <begin position="459"/>
        <end position="477"/>
    </location>
</feature>
<dbReference type="InterPro" id="IPR052728">
    <property type="entry name" value="O2_lipid_transport_reg"/>
</dbReference>
<feature type="compositionally biased region" description="Basic and acidic residues" evidence="1">
    <location>
        <begin position="602"/>
        <end position="612"/>
    </location>
</feature>
<organism evidence="4 5">
    <name type="scientific">Frankliniella occidentalis</name>
    <name type="common">Western flower thrips</name>
    <name type="synonym">Euthrips occidentalis</name>
    <dbReference type="NCBI Taxonomy" id="133901"/>
    <lineage>
        <taxon>Eukaryota</taxon>
        <taxon>Metazoa</taxon>
        <taxon>Ecdysozoa</taxon>
        <taxon>Arthropoda</taxon>
        <taxon>Hexapoda</taxon>
        <taxon>Insecta</taxon>
        <taxon>Pterygota</taxon>
        <taxon>Neoptera</taxon>
        <taxon>Paraneoptera</taxon>
        <taxon>Thysanoptera</taxon>
        <taxon>Terebrantia</taxon>
        <taxon>Thripoidea</taxon>
        <taxon>Thripidae</taxon>
        <taxon>Frankliniella</taxon>
    </lineage>
</organism>
<feature type="transmembrane region" description="Helical" evidence="2">
    <location>
        <begin position="380"/>
        <end position="401"/>
    </location>
</feature>
<feature type="transmembrane region" description="Helical" evidence="2">
    <location>
        <begin position="143"/>
        <end position="168"/>
    </location>
</feature>
<evidence type="ECO:0000313" key="4">
    <source>
        <dbReference type="Proteomes" id="UP000504606"/>
    </source>
</evidence>
<sequence>MGNFDECVASGSVEEQGFTGRYALPALDMQTVVKPANSMTREARLAQLHKGLMAVAAAGRGAIPETPRVTDNATVEYSTLAALRISVCVPSTCQAAVVEAALARALAVVNAPLSAAGFHLEVRLPERYTNVAGPWRKAGPGDYVVIALCVILILLVILGTTIDLTLVAKHSRQKVGMLLAFSAYTNGKRLLTIAPPSDSNFTCINGIRFLSAMWVVLGHRYINALAVPYMNLIVMPKRVTDPSAMMIASAPLSVDTFFLVGGMVNCYAFLKTVQGKRSFNFIMYYVHRYVRLTPAFALMIGITATWIAILGNGPLWYQVVGDASDSCIRNWWSALLYVANYATPTDQCMMQSWYLMVDMQLHWLSPLLLIPLWKFPVVGLAWGGLLFVLSCLSPFLITYFYELPAPMSTDISMDAQHVFLEQMYYPTHTRATAYIMGTMVGYALYKIKTGKLTWRLSSAQVTLGWLASTALCLTVIFGEQPLLDHENHPYNVWEASFYSGFHRVAWSIGIAWIVLACIMGNGGPINAFLSWTPFCVLGRLTYGIYLTHAAVQMVDHGLMRSSEYYTDFKMVEGMLGDLVLATFFGTCLCLTMESPIMAIEKALRGPPRRERPSSPPPPQSEGKSGNGIDNPTFVPPEPSRTPA</sequence>
<evidence type="ECO:0000259" key="3">
    <source>
        <dbReference type="Pfam" id="PF01757"/>
    </source>
</evidence>
<feature type="transmembrane region" description="Helical" evidence="2">
    <location>
        <begin position="250"/>
        <end position="270"/>
    </location>
</feature>
<feature type="domain" description="Acyltransferase 3" evidence="3">
    <location>
        <begin position="203"/>
        <end position="590"/>
    </location>
</feature>
<keyword evidence="2" id="KW-0812">Transmembrane</keyword>
<dbReference type="AlphaFoldDB" id="A0A9C6XTP8"/>
<protein>
    <submittedName>
        <fullName evidence="5">Nose resistant to fluoxetine protein 6-like isoform X2</fullName>
    </submittedName>
</protein>
<gene>
    <name evidence="5" type="primary">LOC113215335</name>
</gene>
<dbReference type="GeneID" id="113215335"/>